<feature type="compositionally biased region" description="Low complexity" evidence="1">
    <location>
        <begin position="328"/>
        <end position="337"/>
    </location>
</feature>
<dbReference type="HOGENOM" id="CLU_501581_0_0_1"/>
<feature type="region of interest" description="Disordered" evidence="1">
    <location>
        <begin position="299"/>
        <end position="345"/>
    </location>
</feature>
<sequence>MSIALQTTSSDVFHCNALDWIAVRTQHTHPTSQAIMYHCKGIDEPSDDFEEGRVGHEVALPCQLSPFVNQFRYEAFVYNHPGVTLPFILGYTTGCFIFFHLIFFTGFSPTPAPAKGRGAQQGLPPPPKSAAGKRQTSVSPMPRKRYTVALGGPITAPPDEDEFSSNAASLFYTTAANTNVNLNTHTDSPATALLLKRVGTPRSYSRVIGGSFSVSPVGDDEDDKKEEEGAGEFGEGEETIGKSIGIKLKNANGSLSSTTSNSISPGGPGGGDYKSTATTSPSPSTRRIRAQSAYGYASLLPPQTPLQTPTMGTTAPLKPKLRSRSSERLSSGTSSIGTGDGMISGGLGGGGTKFVDPLLLRRHQQSQEGLQVKMPMPKPVGKVPIGQLVAFFDGEKGGHRPSNIITVLMLGTPVSSGFQPKTIIATVLTPAKPVEIDNKLLVLNHHHLVQMLECATCGSTFNSQRALGAHKSTCQKPKEKVNCPRGFRDLNAGPGVGHSKQMPVQCGIALRMQWLGKMVGCETQQYHLQCVALEIAPRNWACA</sequence>
<feature type="compositionally biased region" description="Low complexity" evidence="1">
    <location>
        <begin position="275"/>
        <end position="285"/>
    </location>
</feature>
<keyword evidence="2" id="KW-0812">Transmembrane</keyword>
<organism evidence="4">
    <name type="scientific">Laccaria bicolor (strain S238N-H82 / ATCC MYA-4686)</name>
    <name type="common">Bicoloured deceiver</name>
    <name type="synonym">Laccaria laccata var. bicolor</name>
    <dbReference type="NCBI Taxonomy" id="486041"/>
    <lineage>
        <taxon>Eukaryota</taxon>
        <taxon>Fungi</taxon>
        <taxon>Dikarya</taxon>
        <taxon>Basidiomycota</taxon>
        <taxon>Agaricomycotina</taxon>
        <taxon>Agaricomycetes</taxon>
        <taxon>Agaricomycetidae</taxon>
        <taxon>Agaricales</taxon>
        <taxon>Agaricineae</taxon>
        <taxon>Hydnangiaceae</taxon>
        <taxon>Laccaria</taxon>
    </lineage>
</organism>
<name>B0E4U4_LACBS</name>
<dbReference type="Proteomes" id="UP000001194">
    <property type="component" value="Unassembled WGS sequence"/>
</dbReference>
<dbReference type="GeneID" id="6086870"/>
<feature type="compositionally biased region" description="Low complexity" evidence="1">
    <location>
        <begin position="252"/>
        <end position="265"/>
    </location>
</feature>
<feature type="transmembrane region" description="Helical" evidence="2">
    <location>
        <begin position="88"/>
        <end position="107"/>
    </location>
</feature>
<gene>
    <name evidence="3" type="ORF">LACBIDRAFT_336240</name>
</gene>
<dbReference type="InParanoid" id="B0E4U4"/>
<dbReference type="KEGG" id="lbc:LACBIDRAFT_336240"/>
<reference evidence="3 4" key="1">
    <citation type="journal article" date="2008" name="Nature">
        <title>The genome of Laccaria bicolor provides insights into mycorrhizal symbiosis.</title>
        <authorList>
            <person name="Martin F."/>
            <person name="Aerts A."/>
            <person name="Ahren D."/>
            <person name="Brun A."/>
            <person name="Danchin E.G.J."/>
            <person name="Duchaussoy F."/>
            <person name="Gibon J."/>
            <person name="Kohler A."/>
            <person name="Lindquist E."/>
            <person name="Pereda V."/>
            <person name="Salamov A."/>
            <person name="Shapiro H.J."/>
            <person name="Wuyts J."/>
            <person name="Blaudez D."/>
            <person name="Buee M."/>
            <person name="Brokstein P."/>
            <person name="Canbaeck B."/>
            <person name="Cohen D."/>
            <person name="Courty P.E."/>
            <person name="Coutinho P.M."/>
            <person name="Delaruelle C."/>
            <person name="Detter J.C."/>
            <person name="Deveau A."/>
            <person name="DiFazio S."/>
            <person name="Duplessis S."/>
            <person name="Fraissinet-Tachet L."/>
            <person name="Lucic E."/>
            <person name="Frey-Klett P."/>
            <person name="Fourrey C."/>
            <person name="Feussner I."/>
            <person name="Gay G."/>
            <person name="Grimwood J."/>
            <person name="Hoegger P.J."/>
            <person name="Jain P."/>
            <person name="Kilaru S."/>
            <person name="Labbe J."/>
            <person name="Lin Y.C."/>
            <person name="Legue V."/>
            <person name="Le Tacon F."/>
            <person name="Marmeisse R."/>
            <person name="Melayah D."/>
            <person name="Montanini B."/>
            <person name="Muratet M."/>
            <person name="Nehls U."/>
            <person name="Niculita-Hirzel H."/>
            <person name="Oudot-Le Secq M.P."/>
            <person name="Peter M."/>
            <person name="Quesneville H."/>
            <person name="Rajashekar B."/>
            <person name="Reich M."/>
            <person name="Rouhier N."/>
            <person name="Schmutz J."/>
            <person name="Yin T."/>
            <person name="Chalot M."/>
            <person name="Henrissat B."/>
            <person name="Kuees U."/>
            <person name="Lucas S."/>
            <person name="Van de Peer Y."/>
            <person name="Podila G.K."/>
            <person name="Polle A."/>
            <person name="Pukkila P.J."/>
            <person name="Richardson P.M."/>
            <person name="Rouze P."/>
            <person name="Sanders I.R."/>
            <person name="Stajich J.E."/>
            <person name="Tunlid A."/>
            <person name="Tuskan G."/>
            <person name="Grigoriev I.V."/>
        </authorList>
    </citation>
    <scope>NUCLEOTIDE SEQUENCE [LARGE SCALE GENOMIC DNA]</scope>
    <source>
        <strain evidence="4">S238N-H82 / ATCC MYA-4686</strain>
    </source>
</reference>
<evidence type="ECO:0000313" key="3">
    <source>
        <dbReference type="EMBL" id="EDQ98136.1"/>
    </source>
</evidence>
<dbReference type="RefSeq" id="XP_001891213.1">
    <property type="nucleotide sequence ID" value="XM_001891178.1"/>
</dbReference>
<dbReference type="EMBL" id="DS547505">
    <property type="protein sequence ID" value="EDQ98136.1"/>
    <property type="molecule type" value="Genomic_DNA"/>
</dbReference>
<evidence type="ECO:0000313" key="4">
    <source>
        <dbReference type="Proteomes" id="UP000001194"/>
    </source>
</evidence>
<feature type="region of interest" description="Disordered" evidence="1">
    <location>
        <begin position="210"/>
        <end position="287"/>
    </location>
</feature>
<proteinExistence type="predicted"/>
<dbReference type="AlphaFoldDB" id="B0E4U4"/>
<evidence type="ECO:0000256" key="1">
    <source>
        <dbReference type="SAM" id="MobiDB-lite"/>
    </source>
</evidence>
<keyword evidence="4" id="KW-1185">Reference proteome</keyword>
<feature type="region of interest" description="Disordered" evidence="1">
    <location>
        <begin position="113"/>
        <end position="139"/>
    </location>
</feature>
<protein>
    <submittedName>
        <fullName evidence="3">Predicted protein</fullName>
    </submittedName>
</protein>
<keyword evidence="2" id="KW-0472">Membrane</keyword>
<keyword evidence="2" id="KW-1133">Transmembrane helix</keyword>
<evidence type="ECO:0000256" key="2">
    <source>
        <dbReference type="SAM" id="Phobius"/>
    </source>
</evidence>
<accession>B0E4U4</accession>
<feature type="compositionally biased region" description="Low complexity" evidence="1">
    <location>
        <begin position="299"/>
        <end position="310"/>
    </location>
</feature>